<accession>A0AAP8TP29</accession>
<dbReference type="AlphaFoldDB" id="A0AAP8TP29"/>
<reference evidence="2" key="1">
    <citation type="submission" date="2017-12" db="EMBL/GenBank/DDBJ databases">
        <title>FDA dAtabase for Regulatory Grade micrObial Sequences (FDA-ARGOS): Supporting development and validation of Infectious Disease Dx tests.</title>
        <authorList>
            <person name="Campos J."/>
            <person name="Goldberg B."/>
            <person name="Tallon L."/>
            <person name="Sadzewicz L."/>
            <person name="Sengamalay N."/>
            <person name="Ott S."/>
            <person name="Godinez A."/>
            <person name="Nagaraj S."/>
            <person name="Vavikolanu K."/>
            <person name="Vyas G."/>
            <person name="Nadendla S."/>
            <person name="Aluvathingal J."/>
            <person name="Geyer C."/>
            <person name="Nandy P."/>
            <person name="Hobson J."/>
            <person name="Sichtig H."/>
        </authorList>
    </citation>
    <scope>NUCLEOTIDE SEQUENCE [LARGE SCALE GENOMIC DNA]</scope>
    <source>
        <strain evidence="2">FDAARGOS_79</strain>
    </source>
</reference>
<dbReference type="RefSeq" id="WP_102985128.1">
    <property type="nucleotide sequence ID" value="NZ_JTBC02000008.1"/>
</dbReference>
<proteinExistence type="predicted"/>
<dbReference type="EMBL" id="JTBC02000008">
    <property type="protein sequence ID" value="PNO65042.1"/>
    <property type="molecule type" value="Genomic_DNA"/>
</dbReference>
<name>A0AAP8TP29_SERMA</name>
<dbReference type="GO" id="GO:0006355">
    <property type="term" value="P:regulation of DNA-templated transcription"/>
    <property type="evidence" value="ECO:0007669"/>
    <property type="project" value="InterPro"/>
</dbReference>
<dbReference type="Proteomes" id="UP000030378">
    <property type="component" value="Unassembled WGS sequence"/>
</dbReference>
<dbReference type="Gene3D" id="1.10.1220.10">
    <property type="entry name" value="Met repressor-like"/>
    <property type="match status" value="1"/>
</dbReference>
<dbReference type="InterPro" id="IPR013321">
    <property type="entry name" value="Arc_rbn_hlx_hlx"/>
</dbReference>
<protein>
    <submittedName>
        <fullName evidence="1">Uncharacterized protein</fullName>
    </submittedName>
</protein>
<dbReference type="GO" id="GO:0043565">
    <property type="term" value="F:sequence-specific DNA binding"/>
    <property type="evidence" value="ECO:0007669"/>
    <property type="project" value="UniProtKB-ARBA"/>
</dbReference>
<evidence type="ECO:0000313" key="1">
    <source>
        <dbReference type="EMBL" id="PNO65042.1"/>
    </source>
</evidence>
<evidence type="ECO:0000313" key="2">
    <source>
        <dbReference type="Proteomes" id="UP000030378"/>
    </source>
</evidence>
<gene>
    <name evidence="1" type="ORF">MC70_017715</name>
</gene>
<sequence length="101" mass="11797">MKMNRGRKDAITAVASMAGILAEPARLQLNIHPELHEHFKNISFTRKEVMSDLITQYVIDYVRSNGVEISEDQERMFKGKPVQWLTTRTDFINKKFREEAE</sequence>
<organism evidence="1 2">
    <name type="scientific">Serratia marcescens</name>
    <dbReference type="NCBI Taxonomy" id="615"/>
    <lineage>
        <taxon>Bacteria</taxon>
        <taxon>Pseudomonadati</taxon>
        <taxon>Pseudomonadota</taxon>
        <taxon>Gammaproteobacteria</taxon>
        <taxon>Enterobacterales</taxon>
        <taxon>Yersiniaceae</taxon>
        <taxon>Serratia</taxon>
    </lineage>
</organism>
<comment type="caution">
    <text evidence="1">The sequence shown here is derived from an EMBL/GenBank/DDBJ whole genome shotgun (WGS) entry which is preliminary data.</text>
</comment>